<evidence type="ECO:0000256" key="7">
    <source>
        <dbReference type="ARBA" id="ARBA00033344"/>
    </source>
</evidence>
<evidence type="ECO:0000256" key="3">
    <source>
        <dbReference type="ARBA" id="ARBA00022844"/>
    </source>
</evidence>
<dbReference type="InterPro" id="IPR043011">
    <property type="entry name" value="Bunya_nucleocap_C"/>
</dbReference>
<keyword evidence="5 8" id="KW-0543">Viral nucleoprotein</keyword>
<reference evidence="9" key="1">
    <citation type="submission" date="2018-06" db="EMBL/GenBank/DDBJ databases">
        <title>Genomic Characterization of Bunyamwera and Simbu Serogroup Bunyaviruses.</title>
        <authorList>
            <person name="Layton M."/>
            <person name="Bergren N."/>
            <person name="Lee J."/>
            <person name="Russell B."/>
            <person name="Stenglein M."/>
            <person name="Kading R."/>
        </authorList>
    </citation>
    <scope>NUCLEOTIDE SEQUENCE</scope>
    <source>
        <strain evidence="9">Av 172</strain>
    </source>
</reference>
<comment type="similarity">
    <text evidence="1 8">Belongs to the orthobunyavirus nucleocapsid protein family.</text>
</comment>
<keyword evidence="3 8" id="KW-0946">Virion</keyword>
<proteinExistence type="inferred from homology"/>
<dbReference type="GO" id="GO:0003723">
    <property type="term" value="F:RNA binding"/>
    <property type="evidence" value="ECO:0007669"/>
    <property type="project" value="UniProtKB-UniRule"/>
</dbReference>
<organism evidence="9 10">
    <name type="scientific">Sedlec virus</name>
    <dbReference type="NCBI Taxonomy" id="1383888"/>
    <lineage>
        <taxon>Viruses</taxon>
        <taxon>Riboviria</taxon>
        <taxon>Orthornavirae</taxon>
        <taxon>Negarnaviricota</taxon>
        <taxon>Polyploviricotina</taxon>
        <taxon>Bunyaviricetes</taxon>
        <taxon>Elliovirales</taxon>
        <taxon>Peribunyaviridae</taxon>
        <taxon>Orthobunyavirus</taxon>
        <taxon>Orthobunyavirus sedlecense</taxon>
    </lineage>
</organism>
<name>A0A346JEY5_9VIRU</name>
<dbReference type="KEGG" id="vg:80550205"/>
<dbReference type="GO" id="GO:0019013">
    <property type="term" value="C:viral nucleocapsid"/>
    <property type="evidence" value="ECO:0007669"/>
    <property type="project" value="UniProtKB-UniRule"/>
</dbReference>
<evidence type="ECO:0000256" key="2">
    <source>
        <dbReference type="ARBA" id="ARBA00014389"/>
    </source>
</evidence>
<dbReference type="RefSeq" id="YP_010839944.1">
    <property type="nucleotide sequence ID" value="NC_078274.1"/>
</dbReference>
<dbReference type="GeneID" id="80550205"/>
<dbReference type="Proteomes" id="UP000681501">
    <property type="component" value="Genome"/>
</dbReference>
<dbReference type="PIRSF" id="PIRSF003947">
    <property type="entry name" value="N_OrthobunV"/>
    <property type="match status" value="1"/>
</dbReference>
<keyword evidence="6 8" id="KW-0687">Ribonucleoprotein</keyword>
<dbReference type="EMBL" id="MH484329">
    <property type="protein sequence ID" value="AXP32060.1"/>
    <property type="molecule type" value="Viral_cRNA"/>
</dbReference>
<evidence type="ECO:0000256" key="4">
    <source>
        <dbReference type="ARBA" id="ARBA00022884"/>
    </source>
</evidence>
<dbReference type="Gene3D" id="1.20.142.20">
    <property type="match status" value="1"/>
</dbReference>
<dbReference type="Gene3D" id="1.10.472.180">
    <property type="entry name" value="Bunyavirus nucleocapsid (N) protein, C-terminal domain"/>
    <property type="match status" value="1"/>
</dbReference>
<evidence type="ECO:0000256" key="6">
    <source>
        <dbReference type="ARBA" id="ARBA00023274"/>
    </source>
</evidence>
<dbReference type="Pfam" id="PF00952">
    <property type="entry name" value="Bunya_nucleocap"/>
    <property type="match status" value="1"/>
</dbReference>
<evidence type="ECO:0000313" key="10">
    <source>
        <dbReference type="Proteomes" id="UP000681501"/>
    </source>
</evidence>
<evidence type="ECO:0000256" key="5">
    <source>
        <dbReference type="ARBA" id="ARBA00023086"/>
    </source>
</evidence>
<evidence type="ECO:0000256" key="8">
    <source>
        <dbReference type="PIRNR" id="PIRNR003947"/>
    </source>
</evidence>
<comment type="subcellular location">
    <subcellularLocation>
        <location evidence="8">Virion</location>
    </subcellularLocation>
    <text evidence="8">Located inside the virion, complexed with the viral RNA.</text>
</comment>
<evidence type="ECO:0000313" key="9">
    <source>
        <dbReference type="EMBL" id="AXP32060.1"/>
    </source>
</evidence>
<keyword evidence="4 8" id="KW-0694">RNA-binding</keyword>
<keyword evidence="10" id="KW-1185">Reference proteome</keyword>
<accession>A0A346JEY5</accession>
<dbReference type="InterPro" id="IPR001784">
    <property type="entry name" value="Bunya_nucleocap"/>
</dbReference>
<dbReference type="GO" id="GO:1990904">
    <property type="term" value="C:ribonucleoprotein complex"/>
    <property type="evidence" value="ECO:0007669"/>
    <property type="project" value="UniProtKB-KW"/>
</dbReference>
<sequence length="233" mass="26030">MANAFEFTDVARANQNTFVPTDGYNNFIAIHGQHLNPAVVRIFFVNQKKAKAALAKTTAKKVSLKFGDLRVDVVNNHYAGDTVTSVGDNDLTLHRLSGYLALWTLKSVQTSPAFKLDAEQNIVLPLAEVKGCTWNNGASMYLAFAPGAEMFLKEFEFFPLAIDIQRVLIDKMEVQYMRKTLRQRYGEMTAEQWMKEKLSNVKLALAAVQKLPWAASGFSAAARAFLKEFGIEI</sequence>
<dbReference type="InterPro" id="IPR043012">
    <property type="entry name" value="Bunya_nucleocap_N"/>
</dbReference>
<protein>
    <recommendedName>
        <fullName evidence="2 8">Nucleoprotein</fullName>
    </recommendedName>
    <alternativeName>
        <fullName evidence="7 8">Nucleocapsid protein</fullName>
    </alternativeName>
</protein>
<evidence type="ECO:0000256" key="1">
    <source>
        <dbReference type="ARBA" id="ARBA00006516"/>
    </source>
</evidence>